<dbReference type="EMBL" id="SMFL01000007">
    <property type="protein sequence ID" value="TDE13136.1"/>
    <property type="molecule type" value="Genomic_DNA"/>
</dbReference>
<dbReference type="AlphaFoldDB" id="A0A4R5DGL4"/>
<dbReference type="Pfam" id="PF13439">
    <property type="entry name" value="Glyco_transf_4"/>
    <property type="match status" value="1"/>
</dbReference>
<organism evidence="3 4">
    <name type="scientific">Dyadobacter psychrotolerans</name>
    <dbReference type="NCBI Taxonomy" id="2541721"/>
    <lineage>
        <taxon>Bacteria</taxon>
        <taxon>Pseudomonadati</taxon>
        <taxon>Bacteroidota</taxon>
        <taxon>Cytophagia</taxon>
        <taxon>Cytophagales</taxon>
        <taxon>Spirosomataceae</taxon>
        <taxon>Dyadobacter</taxon>
    </lineage>
</organism>
<dbReference type="PANTHER" id="PTHR46401">
    <property type="entry name" value="GLYCOSYLTRANSFERASE WBBK-RELATED"/>
    <property type="match status" value="1"/>
</dbReference>
<dbReference type="Pfam" id="PF00534">
    <property type="entry name" value="Glycos_transf_1"/>
    <property type="match status" value="1"/>
</dbReference>
<accession>A0A4R5DGL4</accession>
<keyword evidence="4" id="KW-1185">Reference proteome</keyword>
<dbReference type="CDD" id="cd03801">
    <property type="entry name" value="GT4_PimA-like"/>
    <property type="match status" value="1"/>
</dbReference>
<dbReference type="Gene3D" id="3.40.50.2000">
    <property type="entry name" value="Glycogen Phosphorylase B"/>
    <property type="match status" value="2"/>
</dbReference>
<dbReference type="SUPFAM" id="SSF53756">
    <property type="entry name" value="UDP-Glycosyltransferase/glycogen phosphorylase"/>
    <property type="match status" value="1"/>
</dbReference>
<sequence>MKKILYVVSTLRRLGPTNVLYNLISKLDRSKFYPVILTLSPEDPNHHSLEHDFELLEVEIHKLNLSRIEGFFWATSKIFNFVKSNKIDIVHINGFRGDWLTRRNKNNKLKIVTTINSNIFDDYTMLYGKIYGRIMASLHISAIRKKDAVGCSKFVAKQVNDRYGADLKVIYNGIPKESYQPATTEEKLKLREELALPIPSTIFLFVGLLIYRKDPVTVIKAFIESQSKSNSTMIIIGDGPLMQECKTAAKDSKNIIFLGNRPETLNYLRASDFYIASSFSEGLPTSVMEAMGCGIPVILSDIDPHKELVADIISWPYTFPTSDYITLAKKMDLILKEDYNKLRRECRNVIENQINATIMASKYEQLYLSEI</sequence>
<gene>
    <name evidence="3" type="ORF">E0F88_18935</name>
</gene>
<dbReference type="RefSeq" id="WP_131959857.1">
    <property type="nucleotide sequence ID" value="NZ_SMFL01000007.1"/>
</dbReference>
<dbReference type="PANTHER" id="PTHR46401:SF8">
    <property type="entry name" value="BLL6006 PROTEIN"/>
    <property type="match status" value="1"/>
</dbReference>
<evidence type="ECO:0000259" key="2">
    <source>
        <dbReference type="Pfam" id="PF13439"/>
    </source>
</evidence>
<keyword evidence="3" id="KW-0808">Transferase</keyword>
<name>A0A4R5DGL4_9BACT</name>
<evidence type="ECO:0000313" key="4">
    <source>
        <dbReference type="Proteomes" id="UP000294850"/>
    </source>
</evidence>
<evidence type="ECO:0000259" key="1">
    <source>
        <dbReference type="Pfam" id="PF00534"/>
    </source>
</evidence>
<dbReference type="InterPro" id="IPR028098">
    <property type="entry name" value="Glyco_trans_4-like_N"/>
</dbReference>
<feature type="domain" description="Glycosyl transferase family 1" evidence="1">
    <location>
        <begin position="189"/>
        <end position="348"/>
    </location>
</feature>
<dbReference type="GO" id="GO:0016757">
    <property type="term" value="F:glycosyltransferase activity"/>
    <property type="evidence" value="ECO:0007669"/>
    <property type="project" value="InterPro"/>
</dbReference>
<feature type="domain" description="Glycosyltransferase subfamily 4-like N-terminal" evidence="2">
    <location>
        <begin position="15"/>
        <end position="175"/>
    </location>
</feature>
<dbReference type="InterPro" id="IPR001296">
    <property type="entry name" value="Glyco_trans_1"/>
</dbReference>
<protein>
    <submittedName>
        <fullName evidence="3">Glycosyltransferase</fullName>
    </submittedName>
</protein>
<evidence type="ECO:0000313" key="3">
    <source>
        <dbReference type="EMBL" id="TDE13136.1"/>
    </source>
</evidence>
<reference evidence="3 4" key="1">
    <citation type="submission" date="2019-03" db="EMBL/GenBank/DDBJ databases">
        <title>Dyadobacter AR-3-6 sp. nov., isolated from arctic soil.</title>
        <authorList>
            <person name="Chaudhary D.K."/>
        </authorList>
    </citation>
    <scope>NUCLEOTIDE SEQUENCE [LARGE SCALE GENOMIC DNA]</scope>
    <source>
        <strain evidence="3 4">AR-3-6</strain>
    </source>
</reference>
<proteinExistence type="predicted"/>
<comment type="caution">
    <text evidence="3">The sequence shown here is derived from an EMBL/GenBank/DDBJ whole genome shotgun (WGS) entry which is preliminary data.</text>
</comment>
<dbReference type="OrthoDB" id="7560678at2"/>
<dbReference type="Proteomes" id="UP000294850">
    <property type="component" value="Unassembled WGS sequence"/>
</dbReference>